<evidence type="ECO:0000256" key="5">
    <source>
        <dbReference type="ARBA" id="ARBA00023274"/>
    </source>
</evidence>
<organism evidence="8 9">
    <name type="scientific">Buchnera aphidicola subsp. Uroleucon sonchi</name>
    <dbReference type="NCBI Taxonomy" id="118118"/>
    <lineage>
        <taxon>Bacteria</taxon>
        <taxon>Pseudomonadati</taxon>
        <taxon>Pseudomonadota</taxon>
        <taxon>Gammaproteobacteria</taxon>
        <taxon>Enterobacterales</taxon>
        <taxon>Erwiniaceae</taxon>
        <taxon>Buchnera</taxon>
    </lineage>
</organism>
<evidence type="ECO:0000313" key="8">
    <source>
        <dbReference type="EMBL" id="QIE02192.1"/>
    </source>
</evidence>
<keyword evidence="5 6" id="KW-0687">Ribonucleoprotein</keyword>
<evidence type="ECO:0000256" key="3">
    <source>
        <dbReference type="ARBA" id="ARBA00022884"/>
    </source>
</evidence>
<dbReference type="InterPro" id="IPR000266">
    <property type="entry name" value="Ribosomal_uS17"/>
</dbReference>
<dbReference type="GO" id="GO:0022627">
    <property type="term" value="C:cytosolic small ribosomal subunit"/>
    <property type="evidence" value="ECO:0007669"/>
    <property type="project" value="UniProtKB-UniRule"/>
</dbReference>
<dbReference type="NCBIfam" id="NF004123">
    <property type="entry name" value="PRK05610.1"/>
    <property type="match status" value="1"/>
</dbReference>
<dbReference type="HAMAP" id="MF_01345_B">
    <property type="entry name" value="Ribosomal_uS17_B"/>
    <property type="match status" value="1"/>
</dbReference>
<evidence type="ECO:0000256" key="6">
    <source>
        <dbReference type="HAMAP-Rule" id="MF_01345"/>
    </source>
</evidence>
<comment type="subunit">
    <text evidence="6">Part of the 30S ribosomal subunit.</text>
</comment>
<evidence type="ECO:0000256" key="2">
    <source>
        <dbReference type="ARBA" id="ARBA00022730"/>
    </source>
</evidence>
<dbReference type="PROSITE" id="PS00056">
    <property type="entry name" value="RIBOSOMAL_S17"/>
    <property type="match status" value="1"/>
</dbReference>
<reference evidence="8 9" key="1">
    <citation type="submission" date="2020-01" db="EMBL/GenBank/DDBJ databases">
        <title>Complete genome of Buchnera aphidicola isolated from Chaitophorus populeti.</title>
        <authorList>
            <person name="Park J."/>
            <person name="Xi H."/>
        </authorList>
    </citation>
    <scope>NUCLEOTIDE SEQUENCE [LARGE SCALE GENOMIC DNA]</scope>
    <source>
        <strain evidence="8 9">UsonBac</strain>
    </source>
</reference>
<dbReference type="Pfam" id="PF00366">
    <property type="entry name" value="Ribosomal_S17"/>
    <property type="match status" value="1"/>
</dbReference>
<dbReference type="GO" id="GO:0003735">
    <property type="term" value="F:structural constituent of ribosome"/>
    <property type="evidence" value="ECO:0007669"/>
    <property type="project" value="UniProtKB-UniRule"/>
</dbReference>
<dbReference type="PANTHER" id="PTHR10744:SF1">
    <property type="entry name" value="SMALL RIBOSOMAL SUBUNIT PROTEIN US17M"/>
    <property type="match status" value="1"/>
</dbReference>
<comment type="similarity">
    <text evidence="1 6 7">Belongs to the universal ribosomal protein uS17 family.</text>
</comment>
<evidence type="ECO:0000256" key="1">
    <source>
        <dbReference type="ARBA" id="ARBA00010254"/>
    </source>
</evidence>
<dbReference type="Proteomes" id="UP000502958">
    <property type="component" value="Chromosome"/>
</dbReference>
<dbReference type="InterPro" id="IPR019984">
    <property type="entry name" value="Ribosomal_uS17_bact/chlr"/>
</dbReference>
<keyword evidence="4 6" id="KW-0689">Ribosomal protein</keyword>
<gene>
    <name evidence="6 8" type="primary">rpsQ</name>
    <name evidence="8" type="ORF">GUU85_02430</name>
</gene>
<dbReference type="FunFam" id="2.40.50.140:FF:000014">
    <property type="entry name" value="30S ribosomal protein S17"/>
    <property type="match status" value="1"/>
</dbReference>
<evidence type="ECO:0000256" key="7">
    <source>
        <dbReference type="RuleBase" id="RU003872"/>
    </source>
</evidence>
<dbReference type="EMBL" id="CP047588">
    <property type="protein sequence ID" value="QIE02192.1"/>
    <property type="molecule type" value="Genomic_DNA"/>
</dbReference>
<evidence type="ECO:0000313" key="9">
    <source>
        <dbReference type="Proteomes" id="UP000502958"/>
    </source>
</evidence>
<protein>
    <recommendedName>
        <fullName evidence="6">Small ribosomal subunit protein uS17</fullName>
    </recommendedName>
</protein>
<keyword evidence="3 6" id="KW-0694">RNA-binding</keyword>
<sequence>MDKIRTLQGRVISNKMQKSAVVAIERFVKHAIYKKFIKRTTKIHIHDEENQCHIGDLIEIRESRPISKTKSWILVRIIKKTIF</sequence>
<dbReference type="InterPro" id="IPR019979">
    <property type="entry name" value="Ribosomal_uS17_CS"/>
</dbReference>
<keyword evidence="2 6" id="KW-0699">rRNA-binding</keyword>
<dbReference type="SUPFAM" id="SSF50249">
    <property type="entry name" value="Nucleic acid-binding proteins"/>
    <property type="match status" value="1"/>
</dbReference>
<comment type="function">
    <text evidence="6">One of the primary rRNA binding proteins, it binds specifically to the 5'-end of 16S ribosomal RNA.</text>
</comment>
<accession>A0A6C1FHH3</accession>
<dbReference type="PANTHER" id="PTHR10744">
    <property type="entry name" value="40S RIBOSOMAL PROTEIN S11 FAMILY MEMBER"/>
    <property type="match status" value="1"/>
</dbReference>
<evidence type="ECO:0000256" key="4">
    <source>
        <dbReference type="ARBA" id="ARBA00022980"/>
    </source>
</evidence>
<dbReference type="GO" id="GO:0006412">
    <property type="term" value="P:translation"/>
    <property type="evidence" value="ECO:0007669"/>
    <property type="project" value="UniProtKB-UniRule"/>
</dbReference>
<dbReference type="InterPro" id="IPR012340">
    <property type="entry name" value="NA-bd_OB-fold"/>
</dbReference>
<dbReference type="AlphaFoldDB" id="A0A6C1FHH3"/>
<name>A0A6C1FHH3_BUCUN</name>
<dbReference type="GO" id="GO:0019843">
    <property type="term" value="F:rRNA binding"/>
    <property type="evidence" value="ECO:0007669"/>
    <property type="project" value="UniProtKB-UniRule"/>
</dbReference>
<proteinExistence type="inferred from homology"/>
<dbReference type="NCBIfam" id="TIGR03635">
    <property type="entry name" value="uS17_bact"/>
    <property type="match status" value="1"/>
</dbReference>
<dbReference type="Gene3D" id="2.40.50.140">
    <property type="entry name" value="Nucleic acid-binding proteins"/>
    <property type="match status" value="1"/>
</dbReference>
<dbReference type="CDD" id="cd00364">
    <property type="entry name" value="Ribosomal_uS17"/>
    <property type="match status" value="1"/>
</dbReference>
<dbReference type="PRINTS" id="PR00973">
    <property type="entry name" value="RIBOSOMALS17"/>
</dbReference>